<dbReference type="Proteomes" id="UP000321547">
    <property type="component" value="Unassembled WGS sequence"/>
</dbReference>
<proteinExistence type="predicted"/>
<accession>A0ABQ0VHL8</accession>
<keyword evidence="2" id="KW-1185">Reference proteome</keyword>
<evidence type="ECO:0000313" key="1">
    <source>
        <dbReference type="EMBL" id="GEM00662.1"/>
    </source>
</evidence>
<protein>
    <submittedName>
        <fullName evidence="1">Uncharacterized protein</fullName>
    </submittedName>
</protein>
<reference evidence="1 2" key="1">
    <citation type="submission" date="2019-07" db="EMBL/GenBank/DDBJ databases">
        <title>Whole genome shotgun sequence of Halolactibacillus halophilus NBRC 100868.</title>
        <authorList>
            <person name="Hosoyama A."/>
            <person name="Uohara A."/>
            <person name="Ohji S."/>
            <person name="Ichikawa N."/>
        </authorList>
    </citation>
    <scope>NUCLEOTIDE SEQUENCE [LARGE SCALE GENOMIC DNA]</scope>
    <source>
        <strain evidence="1 2">NBRC 100868</strain>
    </source>
</reference>
<sequence>MEQRMLNKRQLVVNGEPLGLWLVGHDPNGFLLYIVRKFDIFRIHWVVVYTRY</sequence>
<dbReference type="EMBL" id="BJWI01000001">
    <property type="protein sequence ID" value="GEM00662.1"/>
    <property type="molecule type" value="Genomic_DNA"/>
</dbReference>
<gene>
    <name evidence="1" type="ORF">HHA03_01940</name>
</gene>
<name>A0ABQ0VHL8_9BACI</name>
<comment type="caution">
    <text evidence="1">The sequence shown here is derived from an EMBL/GenBank/DDBJ whole genome shotgun (WGS) entry which is preliminary data.</text>
</comment>
<organism evidence="1 2">
    <name type="scientific">Halolactibacillus halophilus</name>
    <dbReference type="NCBI Taxonomy" id="306540"/>
    <lineage>
        <taxon>Bacteria</taxon>
        <taxon>Bacillati</taxon>
        <taxon>Bacillota</taxon>
        <taxon>Bacilli</taxon>
        <taxon>Bacillales</taxon>
        <taxon>Bacillaceae</taxon>
        <taxon>Halolactibacillus</taxon>
    </lineage>
</organism>
<evidence type="ECO:0000313" key="2">
    <source>
        <dbReference type="Proteomes" id="UP000321547"/>
    </source>
</evidence>